<dbReference type="EMBL" id="JAVREQ010000006">
    <property type="protein sequence ID" value="MDT0378917.1"/>
    <property type="molecule type" value="Genomic_DNA"/>
</dbReference>
<reference evidence="6" key="1">
    <citation type="submission" date="2023-07" db="EMBL/GenBank/DDBJ databases">
        <title>30 novel species of actinomycetes from the DSMZ collection.</title>
        <authorList>
            <person name="Nouioui I."/>
        </authorList>
    </citation>
    <scope>NUCLEOTIDE SEQUENCE [LARGE SCALE GENOMIC DNA]</scope>
    <source>
        <strain evidence="6">DSM 42041</strain>
    </source>
</reference>
<feature type="compositionally biased region" description="Gly residues" evidence="2">
    <location>
        <begin position="22"/>
        <end position="31"/>
    </location>
</feature>
<dbReference type="Proteomes" id="UP001183414">
    <property type="component" value="Unassembled WGS sequence"/>
</dbReference>
<organism evidence="5 6">
    <name type="scientific">Streptomyces hazeniae</name>
    <dbReference type="NCBI Taxonomy" id="3075538"/>
    <lineage>
        <taxon>Bacteria</taxon>
        <taxon>Bacillati</taxon>
        <taxon>Actinomycetota</taxon>
        <taxon>Actinomycetes</taxon>
        <taxon>Kitasatosporales</taxon>
        <taxon>Streptomycetaceae</taxon>
        <taxon>Streptomyces</taxon>
    </lineage>
</organism>
<feature type="region of interest" description="Disordered" evidence="2">
    <location>
        <begin position="1"/>
        <end position="42"/>
    </location>
</feature>
<dbReference type="InterPro" id="IPR004474">
    <property type="entry name" value="LytR_CpsA_psr"/>
</dbReference>
<evidence type="ECO:0000256" key="1">
    <source>
        <dbReference type="ARBA" id="ARBA00006068"/>
    </source>
</evidence>
<sequence>MTHTESTVEERADVPAARPGRDGSGGGGSGDRGAATPSGGPKRRRARRVLLWCLAGVLLLVGGPAGYGWWRAESAADSIPRIPDALPDVPERQQPPPGDGVTFLLVGLDTRSGVPTTGDDAQAPAWRAGASRSDTMMLFHLSADREDAAVVSLARDTWVEIPGHGEAKLNAAYSWGGPALAVRTVQDLTGVRVDHLAVVDWNGFRELTDAVGGVDITVPRDIPGRGDALAHRAGTHRMNGEEALAYVRERKGLPRGDLDRTARQQNFLRALMGRVLSGETLSSPSRISGLLDSVGDVVGVDDGLSNSGLYDLAWGMRGLRTSDVRFLNAPVDGFGTRQGQSVVLLDRERAAPLWEAIREDRVTEYLATHDTDGLKDPGSVR</sequence>
<evidence type="ECO:0000259" key="4">
    <source>
        <dbReference type="Pfam" id="PF03816"/>
    </source>
</evidence>
<dbReference type="PANTHER" id="PTHR33392:SF6">
    <property type="entry name" value="POLYISOPRENYL-TEICHOIC ACID--PEPTIDOGLYCAN TEICHOIC ACID TRANSFERASE TAGU"/>
    <property type="match status" value="1"/>
</dbReference>
<dbReference type="PANTHER" id="PTHR33392">
    <property type="entry name" value="POLYISOPRENYL-TEICHOIC ACID--PEPTIDOGLYCAN TEICHOIC ACID TRANSFERASE TAGU"/>
    <property type="match status" value="1"/>
</dbReference>
<comment type="similarity">
    <text evidence="1">Belongs to the LytR/CpsA/Psr (LCP) family.</text>
</comment>
<evidence type="ECO:0000256" key="3">
    <source>
        <dbReference type="SAM" id="Phobius"/>
    </source>
</evidence>
<evidence type="ECO:0000313" key="5">
    <source>
        <dbReference type="EMBL" id="MDT0378917.1"/>
    </source>
</evidence>
<keyword evidence="3" id="KW-0472">Membrane</keyword>
<dbReference type="InterPro" id="IPR050922">
    <property type="entry name" value="LytR/CpsA/Psr_CW_biosynth"/>
</dbReference>
<dbReference type="RefSeq" id="WP_311672749.1">
    <property type="nucleotide sequence ID" value="NZ_JAVREQ010000006.1"/>
</dbReference>
<evidence type="ECO:0000313" key="6">
    <source>
        <dbReference type="Proteomes" id="UP001183414"/>
    </source>
</evidence>
<dbReference type="NCBIfam" id="TIGR00350">
    <property type="entry name" value="lytR_cpsA_psr"/>
    <property type="match status" value="1"/>
</dbReference>
<gene>
    <name evidence="5" type="ORF">RM572_09045</name>
</gene>
<feature type="compositionally biased region" description="Basic and acidic residues" evidence="2">
    <location>
        <begin position="1"/>
        <end position="13"/>
    </location>
</feature>
<feature type="transmembrane region" description="Helical" evidence="3">
    <location>
        <begin position="49"/>
        <end position="70"/>
    </location>
</feature>
<comment type="caution">
    <text evidence="5">The sequence shown here is derived from an EMBL/GenBank/DDBJ whole genome shotgun (WGS) entry which is preliminary data.</text>
</comment>
<keyword evidence="3" id="KW-1133">Transmembrane helix</keyword>
<proteinExistence type="inferred from homology"/>
<dbReference type="Gene3D" id="3.40.630.190">
    <property type="entry name" value="LCP protein"/>
    <property type="match status" value="1"/>
</dbReference>
<protein>
    <submittedName>
        <fullName evidence="5">LCP family protein</fullName>
    </submittedName>
</protein>
<feature type="domain" description="Cell envelope-related transcriptional attenuator" evidence="4">
    <location>
        <begin position="132"/>
        <end position="275"/>
    </location>
</feature>
<evidence type="ECO:0000256" key="2">
    <source>
        <dbReference type="SAM" id="MobiDB-lite"/>
    </source>
</evidence>
<keyword evidence="6" id="KW-1185">Reference proteome</keyword>
<accession>A0ABU2NSF0</accession>
<name>A0ABU2NSF0_9ACTN</name>
<keyword evidence="3" id="KW-0812">Transmembrane</keyword>
<dbReference type="Pfam" id="PF03816">
    <property type="entry name" value="LytR_cpsA_psr"/>
    <property type="match status" value="1"/>
</dbReference>